<organism evidence="8 9">
    <name type="scientific">Pedobacter steynii</name>
    <dbReference type="NCBI Taxonomy" id="430522"/>
    <lineage>
        <taxon>Bacteria</taxon>
        <taxon>Pseudomonadati</taxon>
        <taxon>Bacteroidota</taxon>
        <taxon>Sphingobacteriia</taxon>
        <taxon>Sphingobacteriales</taxon>
        <taxon>Sphingobacteriaceae</taxon>
        <taxon>Pedobacter</taxon>
    </lineage>
</organism>
<proteinExistence type="inferred from homology"/>
<dbReference type="Pfam" id="PF07980">
    <property type="entry name" value="SusD_RagB"/>
    <property type="match status" value="1"/>
</dbReference>
<evidence type="ECO:0000256" key="3">
    <source>
        <dbReference type="ARBA" id="ARBA00022729"/>
    </source>
</evidence>
<evidence type="ECO:0000256" key="1">
    <source>
        <dbReference type="ARBA" id="ARBA00004442"/>
    </source>
</evidence>
<keyword evidence="3" id="KW-0732">Signal</keyword>
<feature type="domain" description="RagB/SusD" evidence="6">
    <location>
        <begin position="303"/>
        <end position="599"/>
    </location>
</feature>
<keyword evidence="5" id="KW-0998">Cell outer membrane</keyword>
<keyword evidence="9" id="KW-1185">Reference proteome</keyword>
<dbReference type="PROSITE" id="PS51257">
    <property type="entry name" value="PROKAR_LIPOPROTEIN"/>
    <property type="match status" value="1"/>
</dbReference>
<comment type="similarity">
    <text evidence="2">Belongs to the SusD family.</text>
</comment>
<keyword evidence="4" id="KW-0472">Membrane</keyword>
<gene>
    <name evidence="8" type="ORF">SAMN05421820_101134</name>
</gene>
<evidence type="ECO:0000256" key="4">
    <source>
        <dbReference type="ARBA" id="ARBA00023136"/>
    </source>
</evidence>
<dbReference type="Gene3D" id="1.25.40.390">
    <property type="match status" value="1"/>
</dbReference>
<accession>A0A1G9J3X7</accession>
<name>A0A1G9J3X7_9SPHI</name>
<comment type="subcellular location">
    <subcellularLocation>
        <location evidence="1">Cell outer membrane</location>
    </subcellularLocation>
</comment>
<reference evidence="9" key="1">
    <citation type="submission" date="2016-10" db="EMBL/GenBank/DDBJ databases">
        <authorList>
            <person name="Varghese N."/>
            <person name="Submissions S."/>
        </authorList>
    </citation>
    <scope>NUCLEOTIDE SEQUENCE [LARGE SCALE GENOMIC DNA]</scope>
    <source>
        <strain evidence="9">DSM 19110</strain>
    </source>
</reference>
<dbReference type="EMBL" id="FNGY01000001">
    <property type="protein sequence ID" value="SDL31874.1"/>
    <property type="molecule type" value="Genomic_DNA"/>
</dbReference>
<evidence type="ECO:0000256" key="5">
    <source>
        <dbReference type="ARBA" id="ARBA00023237"/>
    </source>
</evidence>
<dbReference type="GO" id="GO:0009279">
    <property type="term" value="C:cell outer membrane"/>
    <property type="evidence" value="ECO:0007669"/>
    <property type="project" value="UniProtKB-SubCell"/>
</dbReference>
<dbReference type="InterPro" id="IPR033985">
    <property type="entry name" value="SusD-like_N"/>
</dbReference>
<dbReference type="STRING" id="430522.BFS30_27250"/>
<evidence type="ECO:0000259" key="7">
    <source>
        <dbReference type="Pfam" id="PF14322"/>
    </source>
</evidence>
<evidence type="ECO:0000313" key="8">
    <source>
        <dbReference type="EMBL" id="SDL31874.1"/>
    </source>
</evidence>
<dbReference type="InterPro" id="IPR011990">
    <property type="entry name" value="TPR-like_helical_dom_sf"/>
</dbReference>
<protein>
    <submittedName>
        <fullName evidence="8">Starch-binding associating with outer membrane</fullName>
    </submittedName>
</protein>
<sequence>MNNIFKDIDMKKFLLWFIATGILFSGCKKLDQTPQDTATNAAVFGNEKGLELYANSFYKLLPRASDAHKGDAMSDYAARSQAPNFLLEGAFGSRQSDGWKWENLRNINYFLENNKDPKVPVAIRTQYNALARFFRAYFYYDKVRRFGDVPWINKTFKVDDPDLYKGRDTRSLVMDSVLADLNYACDNLTRITDNSRSLITKYVALGFKSRICLYEGTYRKYHTEASLTGTADQWLKEAADAAKKVISSGSFTLNTAGGTDLAYRNLFISTAPVATEVMLASVADANLAVYNDANWWWTSATYGSRISLTRMFVNTYLNIDGTPFTARAGYQILPFTEEVKGRDKRLQQTIRMGSYKRLNGGTPEAAPPIFSYTYTGYQPIKWVLDETGYDGGEKNINSISLMRYAEILLNYAEAKAELGGFNDTDWLTTIGALRQRAGITGGLTSKPVIPDAYLRENYFPDIFDATLLEIRRERGIELSLEGLRFDDIVRWKRGELMTKVWNGFYVPALNVPMDLNEDGVMDVCFYQVMPGTKVPGVTYVNVAAKVNGQDNPQRLSNDTYGELTWLATTTRIFKQRHYVYPIPEADVLFNPNLQQHPDWLGL</sequence>
<evidence type="ECO:0000256" key="2">
    <source>
        <dbReference type="ARBA" id="ARBA00006275"/>
    </source>
</evidence>
<dbReference type="AlphaFoldDB" id="A0A1G9J3X7"/>
<evidence type="ECO:0000259" key="6">
    <source>
        <dbReference type="Pfam" id="PF07980"/>
    </source>
</evidence>
<dbReference type="SUPFAM" id="SSF48452">
    <property type="entry name" value="TPR-like"/>
    <property type="match status" value="1"/>
</dbReference>
<dbReference type="InterPro" id="IPR012944">
    <property type="entry name" value="SusD_RagB_dom"/>
</dbReference>
<dbReference type="Proteomes" id="UP000183200">
    <property type="component" value="Unassembled WGS sequence"/>
</dbReference>
<feature type="domain" description="SusD-like N-terminal" evidence="7">
    <location>
        <begin position="106"/>
        <end position="213"/>
    </location>
</feature>
<evidence type="ECO:0000313" key="9">
    <source>
        <dbReference type="Proteomes" id="UP000183200"/>
    </source>
</evidence>
<dbReference type="Pfam" id="PF14322">
    <property type="entry name" value="SusD-like_3"/>
    <property type="match status" value="1"/>
</dbReference>